<dbReference type="Pfam" id="PF01042">
    <property type="entry name" value="Ribonuc_L-PSP"/>
    <property type="match status" value="1"/>
</dbReference>
<dbReference type="PANTHER" id="PTHR11803">
    <property type="entry name" value="2-IMINOBUTANOATE/2-IMINOPROPANOATE DEAMINASE RIDA"/>
    <property type="match status" value="1"/>
</dbReference>
<sequence>MNQPITSPLNTSHAIVRYPTELPFPFAKAVAANGFLFLSGQVAMDDSGSPQHGDVPTQTRLILNNLQRTLIACGGAWEQVVKVTVWLSDMAHFAAFNQEYQRHFPAGFPARSVVSCQLAFGLDVEIELQACTHQSSPSPRSHADASAH</sequence>
<name>A0ABV8CLZ4_9GAMM</name>
<keyword evidence="1" id="KW-0378">Hydrolase</keyword>
<dbReference type="PANTHER" id="PTHR11803:SF39">
    <property type="entry name" value="2-IMINOBUTANOATE_2-IMINOPROPANOATE DEAMINASE"/>
    <property type="match status" value="1"/>
</dbReference>
<dbReference type="EC" id="3.5.-.-" evidence="1"/>
<dbReference type="RefSeq" id="WP_377151505.1">
    <property type="nucleotide sequence ID" value="NZ_JBHSAF010000006.1"/>
</dbReference>
<protein>
    <submittedName>
        <fullName evidence="1">RidA family protein</fullName>
        <ecNumber evidence="1">3.5.-.-</ecNumber>
    </submittedName>
</protein>
<evidence type="ECO:0000313" key="1">
    <source>
        <dbReference type="EMBL" id="MFC3913240.1"/>
    </source>
</evidence>
<dbReference type="GO" id="GO:0016787">
    <property type="term" value="F:hydrolase activity"/>
    <property type="evidence" value="ECO:0007669"/>
    <property type="project" value="UniProtKB-KW"/>
</dbReference>
<organism evidence="1 2">
    <name type="scientific">Pseudaeromonas sharmana</name>
    <dbReference type="NCBI Taxonomy" id="328412"/>
    <lineage>
        <taxon>Bacteria</taxon>
        <taxon>Pseudomonadati</taxon>
        <taxon>Pseudomonadota</taxon>
        <taxon>Gammaproteobacteria</taxon>
        <taxon>Aeromonadales</taxon>
        <taxon>Aeromonadaceae</taxon>
        <taxon>Pseudaeromonas</taxon>
    </lineage>
</organism>
<proteinExistence type="predicted"/>
<reference evidence="2" key="1">
    <citation type="journal article" date="2019" name="Int. J. Syst. Evol. Microbiol.">
        <title>The Global Catalogue of Microorganisms (GCM) 10K type strain sequencing project: providing services to taxonomists for standard genome sequencing and annotation.</title>
        <authorList>
            <consortium name="The Broad Institute Genomics Platform"/>
            <consortium name="The Broad Institute Genome Sequencing Center for Infectious Disease"/>
            <person name="Wu L."/>
            <person name="Ma J."/>
        </authorList>
    </citation>
    <scope>NUCLEOTIDE SEQUENCE [LARGE SCALE GENOMIC DNA]</scope>
    <source>
        <strain evidence="2">CCUG 54939</strain>
    </source>
</reference>
<dbReference type="CDD" id="cd00448">
    <property type="entry name" value="YjgF_YER057c_UK114_family"/>
    <property type="match status" value="1"/>
</dbReference>
<comment type="caution">
    <text evidence="1">The sequence shown here is derived from an EMBL/GenBank/DDBJ whole genome shotgun (WGS) entry which is preliminary data.</text>
</comment>
<dbReference type="InterPro" id="IPR006175">
    <property type="entry name" value="YjgF/YER057c/UK114"/>
</dbReference>
<dbReference type="SUPFAM" id="SSF55298">
    <property type="entry name" value="YjgF-like"/>
    <property type="match status" value="1"/>
</dbReference>
<accession>A0ABV8CLZ4</accession>
<keyword evidence="2" id="KW-1185">Reference proteome</keyword>
<gene>
    <name evidence="1" type="ORF">ACFOSS_07165</name>
</gene>
<evidence type="ECO:0000313" key="2">
    <source>
        <dbReference type="Proteomes" id="UP001595692"/>
    </source>
</evidence>
<dbReference type="Gene3D" id="3.30.1330.40">
    <property type="entry name" value="RutC-like"/>
    <property type="match status" value="1"/>
</dbReference>
<dbReference type="EMBL" id="JBHSAF010000006">
    <property type="protein sequence ID" value="MFC3913240.1"/>
    <property type="molecule type" value="Genomic_DNA"/>
</dbReference>
<dbReference type="InterPro" id="IPR035959">
    <property type="entry name" value="RutC-like_sf"/>
</dbReference>
<dbReference type="Proteomes" id="UP001595692">
    <property type="component" value="Unassembled WGS sequence"/>
</dbReference>